<gene>
    <name evidence="2" type="ORF">AUC69_10915</name>
</gene>
<evidence type="ECO:0008006" key="4">
    <source>
        <dbReference type="Google" id="ProtNLM"/>
    </source>
</evidence>
<dbReference type="EMBL" id="LPWF01000025">
    <property type="protein sequence ID" value="ODR97616.1"/>
    <property type="molecule type" value="Genomic_DNA"/>
</dbReference>
<name>A0A1E3VXH4_9HYPH</name>
<dbReference type="AlphaFoldDB" id="A0A1E3VXH4"/>
<sequence length="94" mass="10146">MKKLWVVALALCATLAFSTMSDSVYANGSNEDCFVVTGSANARNQWVSQRRAAKRLADQIAVHMGDPAGVTVGPTRYNCILEACEASALVCHRR</sequence>
<keyword evidence="3" id="KW-1185">Reference proteome</keyword>
<dbReference type="STRING" id="1774969.AUC69_10915"/>
<dbReference type="Proteomes" id="UP000094472">
    <property type="component" value="Unassembled WGS sequence"/>
</dbReference>
<organism evidence="2 3">
    <name type="scientific">Methyloceanibacter superfactus</name>
    <dbReference type="NCBI Taxonomy" id="1774969"/>
    <lineage>
        <taxon>Bacteria</taxon>
        <taxon>Pseudomonadati</taxon>
        <taxon>Pseudomonadota</taxon>
        <taxon>Alphaproteobacteria</taxon>
        <taxon>Hyphomicrobiales</taxon>
        <taxon>Hyphomicrobiaceae</taxon>
        <taxon>Methyloceanibacter</taxon>
    </lineage>
</organism>
<proteinExistence type="predicted"/>
<evidence type="ECO:0000313" key="2">
    <source>
        <dbReference type="EMBL" id="ODR97616.1"/>
    </source>
</evidence>
<dbReference type="RefSeq" id="WP_069441709.1">
    <property type="nucleotide sequence ID" value="NZ_LPWF01000025.1"/>
</dbReference>
<accession>A0A1E3VXH4</accession>
<evidence type="ECO:0000313" key="3">
    <source>
        <dbReference type="Proteomes" id="UP000094472"/>
    </source>
</evidence>
<evidence type="ECO:0000256" key="1">
    <source>
        <dbReference type="SAM" id="SignalP"/>
    </source>
</evidence>
<feature type="chain" id="PRO_5009138713" description="DUF4189 domain-containing protein" evidence="1">
    <location>
        <begin position="27"/>
        <end position="94"/>
    </location>
</feature>
<reference evidence="2 3" key="1">
    <citation type="journal article" date="2016" name="Environ. Microbiol.">
        <title>New Methyloceanibacter diversity from North Sea sediments includes methanotroph containing solely the soluble methane monooxygenase.</title>
        <authorList>
            <person name="Vekeman B."/>
            <person name="Kerckhof F.M."/>
            <person name="Cremers G."/>
            <person name="de Vos P."/>
            <person name="Vandamme P."/>
            <person name="Boon N."/>
            <person name="Op den Camp H.J."/>
            <person name="Heylen K."/>
        </authorList>
    </citation>
    <scope>NUCLEOTIDE SEQUENCE [LARGE SCALE GENOMIC DNA]</scope>
    <source>
        <strain evidence="2 3">R-67175</strain>
    </source>
</reference>
<comment type="caution">
    <text evidence="2">The sequence shown here is derived from an EMBL/GenBank/DDBJ whole genome shotgun (WGS) entry which is preliminary data.</text>
</comment>
<keyword evidence="1" id="KW-0732">Signal</keyword>
<protein>
    <recommendedName>
        <fullName evidence="4">DUF4189 domain-containing protein</fullName>
    </recommendedName>
</protein>
<feature type="signal peptide" evidence="1">
    <location>
        <begin position="1"/>
        <end position="26"/>
    </location>
</feature>